<feature type="region of interest" description="Disordered" evidence="2">
    <location>
        <begin position="242"/>
        <end position="312"/>
    </location>
</feature>
<feature type="compositionally biased region" description="Polar residues" evidence="2">
    <location>
        <begin position="561"/>
        <end position="588"/>
    </location>
</feature>
<dbReference type="Proteomes" id="UP001303222">
    <property type="component" value="Unassembled WGS sequence"/>
</dbReference>
<protein>
    <recommendedName>
        <fullName evidence="3">SWIM-type domain-containing protein</fullName>
    </recommendedName>
</protein>
<feature type="compositionally biased region" description="Basic and acidic residues" evidence="2">
    <location>
        <begin position="275"/>
        <end position="293"/>
    </location>
</feature>
<reference evidence="4" key="2">
    <citation type="submission" date="2023-06" db="EMBL/GenBank/DDBJ databases">
        <authorList>
            <consortium name="Lawrence Berkeley National Laboratory"/>
            <person name="Mondo S.J."/>
            <person name="Hensen N."/>
            <person name="Bonometti L."/>
            <person name="Westerberg I."/>
            <person name="Brannstrom I.O."/>
            <person name="Guillou S."/>
            <person name="Cros-Aarteil S."/>
            <person name="Calhoun S."/>
            <person name="Haridas S."/>
            <person name="Kuo A."/>
            <person name="Pangilinan J."/>
            <person name="Riley R."/>
            <person name="Labutti K."/>
            <person name="Andreopoulos B."/>
            <person name="Lipzen A."/>
            <person name="Chen C."/>
            <person name="Yanf M."/>
            <person name="Daum C."/>
            <person name="Ng V."/>
            <person name="Clum A."/>
            <person name="Steindorff A."/>
            <person name="Ohm R."/>
            <person name="Martin F."/>
            <person name="Silar P."/>
            <person name="Natvig D."/>
            <person name="Lalanne C."/>
            <person name="Gautier V."/>
            <person name="Ament-Velasquez S.L."/>
            <person name="Kruys A."/>
            <person name="Hutchinson M.I."/>
            <person name="Powell A.J."/>
            <person name="Barry K."/>
            <person name="Miller A.N."/>
            <person name="Grigoriev I.V."/>
            <person name="Debuchy R."/>
            <person name="Gladieux P."/>
            <person name="Thoren M.H."/>
            <person name="Johannesson H."/>
        </authorList>
    </citation>
    <scope>NUCLEOTIDE SEQUENCE</scope>
    <source>
        <strain evidence="4">CBS 626.80</strain>
    </source>
</reference>
<proteinExistence type="predicted"/>
<evidence type="ECO:0000259" key="3">
    <source>
        <dbReference type="PROSITE" id="PS50966"/>
    </source>
</evidence>
<evidence type="ECO:0000313" key="5">
    <source>
        <dbReference type="Proteomes" id="UP001303222"/>
    </source>
</evidence>
<feature type="region of interest" description="Disordered" evidence="2">
    <location>
        <begin position="411"/>
        <end position="480"/>
    </location>
</feature>
<keyword evidence="5" id="KW-1185">Reference proteome</keyword>
<comment type="caution">
    <text evidence="4">The sequence shown here is derived from an EMBL/GenBank/DDBJ whole genome shotgun (WGS) entry which is preliminary data.</text>
</comment>
<accession>A0AAN6SC31</accession>
<feature type="region of interest" description="Disordered" evidence="2">
    <location>
        <begin position="536"/>
        <end position="596"/>
    </location>
</feature>
<dbReference type="InterPro" id="IPR007527">
    <property type="entry name" value="Znf_SWIM"/>
</dbReference>
<dbReference type="PROSITE" id="PS50966">
    <property type="entry name" value="ZF_SWIM"/>
    <property type="match status" value="1"/>
</dbReference>
<feature type="compositionally biased region" description="Low complexity" evidence="2">
    <location>
        <begin position="465"/>
        <end position="480"/>
    </location>
</feature>
<gene>
    <name evidence="4" type="ORF">QBC32DRAFT_318561</name>
</gene>
<keyword evidence="1" id="KW-0479">Metal-binding</keyword>
<keyword evidence="1" id="KW-0862">Zinc</keyword>
<feature type="compositionally biased region" description="Low complexity" evidence="2">
    <location>
        <begin position="551"/>
        <end position="560"/>
    </location>
</feature>
<feature type="compositionally biased region" description="Basic and acidic residues" evidence="2">
    <location>
        <begin position="362"/>
        <end position="371"/>
    </location>
</feature>
<evidence type="ECO:0000313" key="4">
    <source>
        <dbReference type="EMBL" id="KAK3947703.1"/>
    </source>
</evidence>
<sequence length="654" mass="72390">MEIFSKQLLGSYLPDDAPWSSYPLHTLRVQSIIRNIDDSGYLEELVTGLEEYRDRHPGETRLLDWHVGKTSLYNRALRQARRRKYQVIEVSDNSNNTSIEKLFTLWKDSSDKTFYVIISRIPRCSCPFRQEQGGRKNYTCRHIIYVLHHVLNCPEPLKWQQAFLSKELEAIFRFSPAFEYTLDIGIDFPRNTQCVLCFRNVHEQGSHMHSKCCGLLVHPDCEKITSTLTPCILHSSALTKMGSSREPSVDTWLSEPRSSPSRLSDGQIFSSHPRKPSEDDKYRSESSSDDHHSATNYDENGLSNEQSANRSAVEFFEERSRVSLHSPPVASAAFSSAGSVAIKQEDPESPCPSPRRQLPSRAAKEATRARPDAYTGSPPRKQAFTPARPWLPKVSTTPIPLPVIPGFPQPQPLPVGGSQPTRRVENPVPAPIVPASAHGRFRRSRAVGRGSPLRAIFTADPSPSPASATPPSVSGVSGSAVLPSGAEVARFSSFPPSPAPYSPPVEHEVDSFVSLPIPPAGATFASILIPATDIASSSINKKTSPKKKRTATAITATAPTDQDSTADGQAATINTYPTTVTGTPPHQSSVDEVKAKKREKRKAKLFKRLVRLEEDFKKVKRTKKYVDQELANLKKRRSKVTKKIANLLEMGGDE</sequence>
<dbReference type="AlphaFoldDB" id="A0AAN6SC31"/>
<feature type="domain" description="SWIM-type" evidence="3">
    <location>
        <begin position="114"/>
        <end position="151"/>
    </location>
</feature>
<feature type="region of interest" description="Disordered" evidence="2">
    <location>
        <begin position="335"/>
        <end position="392"/>
    </location>
</feature>
<dbReference type="GO" id="GO:0008270">
    <property type="term" value="F:zinc ion binding"/>
    <property type="evidence" value="ECO:0007669"/>
    <property type="project" value="UniProtKB-KW"/>
</dbReference>
<name>A0AAN6SC31_9PEZI</name>
<dbReference type="EMBL" id="MU859322">
    <property type="protein sequence ID" value="KAK3947703.1"/>
    <property type="molecule type" value="Genomic_DNA"/>
</dbReference>
<reference evidence="4" key="1">
    <citation type="journal article" date="2023" name="Mol. Phylogenet. Evol.">
        <title>Genome-scale phylogeny and comparative genomics of the fungal order Sordariales.</title>
        <authorList>
            <person name="Hensen N."/>
            <person name="Bonometti L."/>
            <person name="Westerberg I."/>
            <person name="Brannstrom I.O."/>
            <person name="Guillou S."/>
            <person name="Cros-Aarteil S."/>
            <person name="Calhoun S."/>
            <person name="Haridas S."/>
            <person name="Kuo A."/>
            <person name="Mondo S."/>
            <person name="Pangilinan J."/>
            <person name="Riley R."/>
            <person name="LaButti K."/>
            <person name="Andreopoulos B."/>
            <person name="Lipzen A."/>
            <person name="Chen C."/>
            <person name="Yan M."/>
            <person name="Daum C."/>
            <person name="Ng V."/>
            <person name="Clum A."/>
            <person name="Steindorff A."/>
            <person name="Ohm R.A."/>
            <person name="Martin F."/>
            <person name="Silar P."/>
            <person name="Natvig D.O."/>
            <person name="Lalanne C."/>
            <person name="Gautier V."/>
            <person name="Ament-Velasquez S.L."/>
            <person name="Kruys A."/>
            <person name="Hutchinson M.I."/>
            <person name="Powell A.J."/>
            <person name="Barry K."/>
            <person name="Miller A.N."/>
            <person name="Grigoriev I.V."/>
            <person name="Debuchy R."/>
            <person name="Gladieux P."/>
            <person name="Hiltunen Thoren M."/>
            <person name="Johannesson H."/>
        </authorList>
    </citation>
    <scope>NUCLEOTIDE SEQUENCE</scope>
    <source>
        <strain evidence="4">CBS 626.80</strain>
    </source>
</reference>
<feature type="compositionally biased region" description="Polar residues" evidence="2">
    <location>
        <begin position="294"/>
        <end position="310"/>
    </location>
</feature>
<evidence type="ECO:0000256" key="2">
    <source>
        <dbReference type="SAM" id="MobiDB-lite"/>
    </source>
</evidence>
<evidence type="ECO:0000256" key="1">
    <source>
        <dbReference type="PROSITE-ProRule" id="PRU00325"/>
    </source>
</evidence>
<keyword evidence="1" id="KW-0863">Zinc-finger</keyword>
<feature type="compositionally biased region" description="Low complexity" evidence="2">
    <location>
        <begin position="253"/>
        <end position="264"/>
    </location>
</feature>
<organism evidence="4 5">
    <name type="scientific">Pseudoneurospora amorphoporcata</name>
    <dbReference type="NCBI Taxonomy" id="241081"/>
    <lineage>
        <taxon>Eukaryota</taxon>
        <taxon>Fungi</taxon>
        <taxon>Dikarya</taxon>
        <taxon>Ascomycota</taxon>
        <taxon>Pezizomycotina</taxon>
        <taxon>Sordariomycetes</taxon>
        <taxon>Sordariomycetidae</taxon>
        <taxon>Sordariales</taxon>
        <taxon>Sordariaceae</taxon>
        <taxon>Pseudoneurospora</taxon>
    </lineage>
</organism>